<reference evidence="1 2" key="1">
    <citation type="submission" date="2022-03" db="EMBL/GenBank/DDBJ databases">
        <title>Parabacteroides sp. nov. isolated from swine feces.</title>
        <authorList>
            <person name="Bak J.E."/>
        </authorList>
    </citation>
    <scope>NUCLEOTIDE SEQUENCE [LARGE SCALE GENOMIC DNA]</scope>
    <source>
        <strain evidence="1 2">AGMB00274</strain>
    </source>
</reference>
<dbReference type="RefSeq" id="WP_243323399.1">
    <property type="nucleotide sequence ID" value="NZ_JAKZMM010000006.1"/>
</dbReference>
<dbReference type="PANTHER" id="PTHR34070">
    <property type="entry name" value="ARMADILLO-TYPE FOLD"/>
    <property type="match status" value="1"/>
</dbReference>
<dbReference type="EMBL" id="JAKZMM010000006">
    <property type="protein sequence ID" value="MCJ2379655.1"/>
    <property type="molecule type" value="Genomic_DNA"/>
</dbReference>
<proteinExistence type="predicted"/>
<dbReference type="InterPro" id="IPR016024">
    <property type="entry name" value="ARM-type_fold"/>
</dbReference>
<gene>
    <name evidence="1" type="ORF">MUN53_03375</name>
</gene>
<protein>
    <submittedName>
        <fullName evidence="1">DNA alkylation repair protein</fullName>
    </submittedName>
</protein>
<name>A0ABT0BYD6_9BACT</name>
<evidence type="ECO:0000313" key="2">
    <source>
        <dbReference type="Proteomes" id="UP001165444"/>
    </source>
</evidence>
<dbReference type="Proteomes" id="UP001165444">
    <property type="component" value="Unassembled WGS sequence"/>
</dbReference>
<dbReference type="PANTHER" id="PTHR34070:SF1">
    <property type="entry name" value="DNA ALKYLATION REPAIR PROTEIN"/>
    <property type="match status" value="1"/>
</dbReference>
<accession>A0ABT0BYD6</accession>
<comment type="caution">
    <text evidence="1">The sequence shown here is derived from an EMBL/GenBank/DDBJ whole genome shotgun (WGS) entry which is preliminary data.</text>
</comment>
<keyword evidence="2" id="KW-1185">Reference proteome</keyword>
<organism evidence="1 2">
    <name type="scientific">Parabacteroides faecalis</name>
    <dbReference type="NCBI Taxonomy" id="2924040"/>
    <lineage>
        <taxon>Bacteria</taxon>
        <taxon>Pseudomonadati</taxon>
        <taxon>Bacteroidota</taxon>
        <taxon>Bacteroidia</taxon>
        <taxon>Bacteroidales</taxon>
        <taxon>Tannerellaceae</taxon>
        <taxon>Parabacteroides</taxon>
    </lineage>
</organism>
<dbReference type="SUPFAM" id="SSF48371">
    <property type="entry name" value="ARM repeat"/>
    <property type="match status" value="1"/>
</dbReference>
<dbReference type="Pfam" id="PF08713">
    <property type="entry name" value="DNA_alkylation"/>
    <property type="match status" value="1"/>
</dbReference>
<dbReference type="InterPro" id="IPR014825">
    <property type="entry name" value="DNA_alkylation"/>
</dbReference>
<dbReference type="Gene3D" id="1.25.10.90">
    <property type="match status" value="1"/>
</dbReference>
<dbReference type="CDD" id="cd06561">
    <property type="entry name" value="AlkD_like"/>
    <property type="match status" value="1"/>
</dbReference>
<evidence type="ECO:0000313" key="1">
    <source>
        <dbReference type="EMBL" id="MCJ2379655.1"/>
    </source>
</evidence>
<sequence length="237" mass="27661">MQTASFILDELQSVASTEKAAHLSRFFKTGPGEYGEGDSFLGIPVPLTRNIAKANLETPLEELQILLHSPWHEARLCALLILVERFKKRKTTDEERTIIYQFYLKNTRRCNNWDLVDLSCPTLLGGYLLHQTDHSLLYRLAESNNLWEQRIAIVSTITLIRHDQFADTLALSKQLMNHKHDLMHKAVGWMLREIGKRDRNVLTDFLDEYATRLPRTALRYAIEHYPEEERQAFLRKK</sequence>